<proteinExistence type="predicted"/>
<protein>
    <submittedName>
        <fullName evidence="6">Radical SAM additional 4Fe4S-binding SPASM domain protein</fullName>
    </submittedName>
</protein>
<evidence type="ECO:0000256" key="1">
    <source>
        <dbReference type="ARBA" id="ARBA00022691"/>
    </source>
</evidence>
<evidence type="ECO:0000313" key="7">
    <source>
        <dbReference type="Proteomes" id="UP000029278"/>
    </source>
</evidence>
<gene>
    <name evidence="6" type="ORF">DJ90_511</name>
</gene>
<dbReference type="InterPro" id="IPR050377">
    <property type="entry name" value="Radical_SAM_PqqE_MftC-like"/>
</dbReference>
<dbReference type="PANTHER" id="PTHR11228:SF7">
    <property type="entry name" value="PQQA PEPTIDE CYCLASE"/>
    <property type="match status" value="1"/>
</dbReference>
<dbReference type="PROSITE" id="PS51918">
    <property type="entry name" value="RADICAL_SAM"/>
    <property type="match status" value="1"/>
</dbReference>
<dbReference type="GO" id="GO:0046872">
    <property type="term" value="F:metal ion binding"/>
    <property type="evidence" value="ECO:0007669"/>
    <property type="project" value="UniProtKB-KW"/>
</dbReference>
<dbReference type="SUPFAM" id="SSF102114">
    <property type="entry name" value="Radical SAM enzymes"/>
    <property type="match status" value="1"/>
</dbReference>
<dbReference type="InterPro" id="IPR013785">
    <property type="entry name" value="Aldolase_TIM"/>
</dbReference>
<dbReference type="InterPro" id="IPR058240">
    <property type="entry name" value="rSAM_sf"/>
</dbReference>
<comment type="caution">
    <text evidence="6">The sequence shown here is derived from an EMBL/GenBank/DDBJ whole genome shotgun (WGS) entry which is preliminary data.</text>
</comment>
<name>A0A090ZIV9_PAEMA</name>
<dbReference type="SFLD" id="SFLDG01067">
    <property type="entry name" value="SPASM/twitch_domain_containing"/>
    <property type="match status" value="1"/>
</dbReference>
<dbReference type="GO" id="GO:0003824">
    <property type="term" value="F:catalytic activity"/>
    <property type="evidence" value="ECO:0007669"/>
    <property type="project" value="InterPro"/>
</dbReference>
<dbReference type="AlphaFoldDB" id="A0A090ZIV9"/>
<dbReference type="Pfam" id="PF04055">
    <property type="entry name" value="Radical_SAM"/>
    <property type="match status" value="1"/>
</dbReference>
<dbReference type="GeneID" id="77012323"/>
<dbReference type="Gene3D" id="3.20.20.70">
    <property type="entry name" value="Aldolase class I"/>
    <property type="match status" value="1"/>
</dbReference>
<sequence>MKYVFNPYLHELFHDQQAIIANTKTGNFLRTSKSYYHVLKELIDSEETGQLLNLTEDAPHSEVVQNLKKLFDALVNIECILTEDQLADIYRERLDVVYLALTNKCNLKCKHCSASADIRFTDALTTDKIKETIDRIVKLRPEAVNLTGGEPMMRVDFMEVLAYLRAKYDGAVLLATNGLFINEKNAGQLLKYIDHISFSVDGYDEETCAKIRGRGIFGRVIRNIHLLKSLGFKKISLSMTITNYTYDGGRERFLHLCEQLEVEPIVRTLTSEGRAGVNSEELFPSQPLAAKNVPKDLNCRLCSPGKRELFIGANGNIYPCGGLMESDHFILGNIFNNDLLELLTIGNSQVDFSPVDRARPWNLEPCKSCDVNLFCHHCISNIYYLRLNKPLFAAVCQQHKAELTQAIWKD</sequence>
<keyword evidence="2" id="KW-0479">Metal-binding</keyword>
<dbReference type="HOGENOM" id="CLU_009273_4_4_9"/>
<evidence type="ECO:0000259" key="5">
    <source>
        <dbReference type="PROSITE" id="PS51918"/>
    </source>
</evidence>
<evidence type="ECO:0000256" key="4">
    <source>
        <dbReference type="ARBA" id="ARBA00023014"/>
    </source>
</evidence>
<accession>A0A090ZIV9</accession>
<evidence type="ECO:0000256" key="2">
    <source>
        <dbReference type="ARBA" id="ARBA00022723"/>
    </source>
</evidence>
<dbReference type="InterPro" id="IPR023885">
    <property type="entry name" value="4Fe4S-binding_SPASM_dom"/>
</dbReference>
<keyword evidence="3" id="KW-0408">Iron</keyword>
<keyword evidence="7" id="KW-1185">Reference proteome</keyword>
<dbReference type="InterPro" id="IPR007197">
    <property type="entry name" value="rSAM"/>
</dbReference>
<dbReference type="PANTHER" id="PTHR11228">
    <property type="entry name" value="RADICAL SAM DOMAIN PROTEIN"/>
    <property type="match status" value="1"/>
</dbReference>
<dbReference type="GO" id="GO:0051536">
    <property type="term" value="F:iron-sulfur cluster binding"/>
    <property type="evidence" value="ECO:0007669"/>
    <property type="project" value="UniProtKB-KW"/>
</dbReference>
<dbReference type="PATRIC" id="fig|44252.3.peg.1750"/>
<dbReference type="CDD" id="cd01335">
    <property type="entry name" value="Radical_SAM"/>
    <property type="match status" value="1"/>
</dbReference>
<feature type="domain" description="Radical SAM core" evidence="5">
    <location>
        <begin position="91"/>
        <end position="300"/>
    </location>
</feature>
<reference evidence="6 7" key="1">
    <citation type="submission" date="2014-04" db="EMBL/GenBank/DDBJ databases">
        <authorList>
            <person name="Bishop-Lilly K.A."/>
            <person name="Broomall S.M."/>
            <person name="Chain P.S."/>
            <person name="Chertkov O."/>
            <person name="Coyne S.R."/>
            <person name="Daligault H.E."/>
            <person name="Davenport K.W."/>
            <person name="Erkkila T."/>
            <person name="Frey K.G."/>
            <person name="Gibbons H.S."/>
            <person name="Gu W."/>
            <person name="Jaissle J."/>
            <person name="Johnson S.L."/>
            <person name="Koroleva G.I."/>
            <person name="Ladner J.T."/>
            <person name="Lo C.-C."/>
            <person name="Minogue T.D."/>
            <person name="Munk C."/>
            <person name="Palacios G.F."/>
            <person name="Redden C.L."/>
            <person name="Rosenzweig C.N."/>
            <person name="Scholz M.B."/>
            <person name="Teshima H."/>
            <person name="Xu Y."/>
        </authorList>
    </citation>
    <scope>NUCLEOTIDE SEQUENCE [LARGE SCALE GENOMIC DNA]</scope>
    <source>
        <strain evidence="6 7">8244</strain>
    </source>
</reference>
<dbReference type="Proteomes" id="UP000029278">
    <property type="component" value="Unassembled WGS sequence"/>
</dbReference>
<dbReference type="RefSeq" id="WP_036621097.1">
    <property type="nucleotide sequence ID" value="NZ_BGML01000005.1"/>
</dbReference>
<dbReference type="EMBL" id="JMQA01000020">
    <property type="protein sequence ID" value="KFN10180.1"/>
    <property type="molecule type" value="Genomic_DNA"/>
</dbReference>
<keyword evidence="4" id="KW-0411">Iron-sulfur</keyword>
<organism evidence="6 7">
    <name type="scientific">Paenibacillus macerans</name>
    <name type="common">Bacillus macerans</name>
    <dbReference type="NCBI Taxonomy" id="44252"/>
    <lineage>
        <taxon>Bacteria</taxon>
        <taxon>Bacillati</taxon>
        <taxon>Bacillota</taxon>
        <taxon>Bacilli</taxon>
        <taxon>Bacillales</taxon>
        <taxon>Paenibacillaceae</taxon>
        <taxon>Paenibacillus</taxon>
    </lineage>
</organism>
<keyword evidence="1" id="KW-0949">S-adenosyl-L-methionine</keyword>
<dbReference type="Pfam" id="PF13186">
    <property type="entry name" value="SPASM"/>
    <property type="match status" value="1"/>
</dbReference>
<dbReference type="SFLD" id="SFLDS00029">
    <property type="entry name" value="Radical_SAM"/>
    <property type="match status" value="1"/>
</dbReference>
<dbReference type="SFLD" id="SFLDG01386">
    <property type="entry name" value="main_SPASM_domain-containing"/>
    <property type="match status" value="1"/>
</dbReference>
<dbReference type="STRING" id="44252.DJ90_511"/>
<evidence type="ECO:0000313" key="6">
    <source>
        <dbReference type="EMBL" id="KFN10180.1"/>
    </source>
</evidence>
<dbReference type="NCBIfam" id="TIGR04085">
    <property type="entry name" value="rSAM_more_4Fe4S"/>
    <property type="match status" value="1"/>
</dbReference>
<dbReference type="OrthoDB" id="9808591at2"/>
<evidence type="ECO:0000256" key="3">
    <source>
        <dbReference type="ARBA" id="ARBA00023004"/>
    </source>
</evidence>